<feature type="compositionally biased region" description="Basic and acidic residues" evidence="5">
    <location>
        <begin position="1566"/>
        <end position="1581"/>
    </location>
</feature>
<dbReference type="InterPro" id="IPR028974">
    <property type="entry name" value="TSP_type-3_rpt"/>
</dbReference>
<keyword evidence="2" id="KW-0964">Secreted</keyword>
<evidence type="ECO:0000256" key="1">
    <source>
        <dbReference type="ARBA" id="ARBA00022512"/>
    </source>
</evidence>
<keyword evidence="3 7" id="KW-0732">Signal</keyword>
<dbReference type="NCBIfam" id="TIGR01167">
    <property type="entry name" value="LPXTG_anchor"/>
    <property type="match status" value="1"/>
</dbReference>
<reference evidence="9 10" key="1">
    <citation type="submission" date="2023-07" db="EMBL/GenBank/DDBJ databases">
        <title>Sequencing the genomes of 1000 actinobacteria strains.</title>
        <authorList>
            <person name="Klenk H.-P."/>
        </authorList>
    </citation>
    <scope>NUCLEOTIDE SEQUENCE [LARGE SCALE GENOMIC DNA]</scope>
    <source>
        <strain evidence="9 10">DSM 19515</strain>
    </source>
</reference>
<dbReference type="Gene3D" id="2.60.40.10">
    <property type="entry name" value="Immunoglobulins"/>
    <property type="match status" value="7"/>
</dbReference>
<evidence type="ECO:0000256" key="4">
    <source>
        <dbReference type="ARBA" id="ARBA00023088"/>
    </source>
</evidence>
<evidence type="ECO:0000259" key="8">
    <source>
        <dbReference type="PROSITE" id="PS50847"/>
    </source>
</evidence>
<keyword evidence="1" id="KW-0134">Cell wall</keyword>
<keyword evidence="10" id="KW-1185">Reference proteome</keyword>
<dbReference type="InterPro" id="IPR044055">
    <property type="entry name" value="RibLong"/>
</dbReference>
<dbReference type="Pfam" id="PF00746">
    <property type="entry name" value="Gram_pos_anchor"/>
    <property type="match status" value="1"/>
</dbReference>
<dbReference type="Pfam" id="PF05345">
    <property type="entry name" value="He_PIG"/>
    <property type="match status" value="2"/>
</dbReference>
<feature type="region of interest" description="Disordered" evidence="5">
    <location>
        <begin position="1937"/>
        <end position="1999"/>
    </location>
</feature>
<feature type="transmembrane region" description="Helical" evidence="6">
    <location>
        <begin position="2147"/>
        <end position="2170"/>
    </location>
</feature>
<dbReference type="SUPFAM" id="SSF49313">
    <property type="entry name" value="Cadherin-like"/>
    <property type="match status" value="3"/>
</dbReference>
<accession>A0ABT9PG94</accession>
<dbReference type="PROSITE" id="PS50847">
    <property type="entry name" value="GRAM_POS_ANCHORING"/>
    <property type="match status" value="1"/>
</dbReference>
<evidence type="ECO:0000256" key="7">
    <source>
        <dbReference type="SAM" id="SignalP"/>
    </source>
</evidence>
<dbReference type="RefSeq" id="WP_307634233.1">
    <property type="nucleotide sequence ID" value="NZ_JAUSQL010000001.1"/>
</dbReference>
<feature type="region of interest" description="Disordered" evidence="5">
    <location>
        <begin position="890"/>
        <end position="914"/>
    </location>
</feature>
<feature type="region of interest" description="Disordered" evidence="5">
    <location>
        <begin position="1672"/>
        <end position="1722"/>
    </location>
</feature>
<evidence type="ECO:0000256" key="2">
    <source>
        <dbReference type="ARBA" id="ARBA00022525"/>
    </source>
</evidence>
<feature type="region of interest" description="Disordered" evidence="5">
    <location>
        <begin position="1535"/>
        <end position="1588"/>
    </location>
</feature>
<feature type="compositionally biased region" description="Basic and acidic residues" evidence="5">
    <location>
        <begin position="1162"/>
        <end position="1177"/>
    </location>
</feature>
<dbReference type="InterPro" id="IPR015919">
    <property type="entry name" value="Cadherin-like_sf"/>
</dbReference>
<dbReference type="NCBIfam" id="NF038186">
    <property type="entry name" value="YPDG_rpt"/>
    <property type="match status" value="5"/>
</dbReference>
<feature type="signal peptide" evidence="7">
    <location>
        <begin position="1"/>
        <end position="21"/>
    </location>
</feature>
<proteinExistence type="predicted"/>
<sequence length="2177" mass="222727">MAVVGTTAIVATGLAGGGAIAAPTSDGAGGATAVRSIGTAIESTGTGNAPYTVSGTARFIESYASNNTGVDYKGPIEGVKVYVQWREGAGNADFPYSYSPIYYTTTDAQGNFSIDMKPYFDTIGRVRYFEGNTTTGAAGTKDFAGNDSRLGWQEKVRIWAQLPDGAKDQYRLINHYATTWAPDQPIVDLSMMASWDSGQSSIRDVYINYAKNTDNILAKQDRNLWAVSGEGNNVGNGLDGRVGGTVFWNATVPNGALDFSTSMINQAGGDYPLSGIEIQGSYLSDEAVAKIKEHAKAAFAGKTLRGKDWTADDENALQAWISEQIKADPTWIAETVTATTGADGRYQLYFRGIYGNAADSCGIVSKDKCHQLAGSWKEGSFLNGNLGSKHTNWDWMYVGPVDLPNNVGVMSPWAIQRWQYAGGSGTWGGASFGQVGFTGGGLNDNLTLADIVLSPAPLEFDVVNYDTQLNPAAPGDTAKTYTGGVLTNENLTYDIVWTDQKGNQVHECTGLKPETNLSLASCDYQVPEDLTADTVYTATLYGVNVDTGKRGAALASDAFLATRGTELPWGSKYSDYDAAALPEAPNGTTLSGLTADGLPAGLSIDPATGKITGKPTETGRFVVKVKGNASVPRNGADHVDVQLARTYIIVVTDTPLAPGVRGTEYSQEVTPTGFEDAGYTLGEIKSVENLPAGLTYNADTKTITGTPTAIVAADEETPNVTVTYTVTRQTPDGPETKDVTDIVPLPVANGDADGDKVPDPVDPANPQPGEDQCPDTPKGVTVDENGCSLAQLFEPAYADSTAVAGGDPVTVSPTFTKKGSEDKVDAPEGTTFALGEGAPDWVQINDKTGEITFTPGADVTAGPVDVPVVVTYPDNGGTDAVNAKVTVLADSDGDKVPDPVDPANPKPGEDQCPDTPKGVTVDENGCSLAQLFEPAYADSTVEAGKTATVTPTFTKKGSEDKVDAPEGTTFALGEGAPDWVQINDKTGEITFTPGADVPAGAVDVPVVVTYPNNGGTDAVNAKVTVTVTDTDGDKVPDGKDQCADTPAGAVVDITGCAVAPSVPNVPAINGEVNKPIDPVEVPVANPGQATDLVCTATGLAAGLNIAYDADKGACVITGTPTAPINGDYTVTVTGNRPDGDKGKVSESGTGKITVTEPAAPEPGDKDGDKVTDDKDQCPDTPAGVKVDENGCSLAQLFEPAYADSTAVAGGDPVTVSPTFTKKDTEGAVTAPEGTTFALGEGAPAWAKIDPNTGEITFTPGADVPAGDVNVPVVVTYPDNGGTDAVNAKVTVLADSDGDKVPDPVDPANPKPGEDQCPDTPAGVTVDENGCSLAQLFEPAYADSSVEAGKTATVTPTFTKKDTEGTVTAPEGTTFALAEGAPDWAKIDEKTGEITFTPGADVPAGAVNVPVVVTYPDNGGTDAVNAKVTVTVTDTDGDKVPDGKDQCPGTPEGATVDENGCAVAPTVPNVPVINGEVNKPIDPVVVPVDNPGKATDLVCTATGLADGLTIAYDAEKGACVITGTPTAPINGDYTVTVTGNRPDGDKGKVSESGTGKITVTEPAAPEPGDKDGDKVTDDKDQCPDTPAGVKVDEKGCAVAPSIPAVPVINGEVNKPIDPVEVPVANPGQATDLVCTATGLAAGLNIAYDADKGACVITGTPTAPINGDYTVTVTGNRPDGDKGKVTTSGTGKITVTEPAAPEPGDKDGDKVTDDKDQCPDTPAGVKVDENGCSLAQLFEPAYADSSVEAGKTATVTPTFTKKDTEGTVTAPEGTTFALAEGAPDWAKIDPNTGEITFTPGADVPAGAVNVPVVVTYPDNGGTDAVNAKVTVTVTDTDGDKVPDGKDQCPGTPEGATVDENGCAVAPTVPNVPAINGEVNKPIDPVVIPVDNPGKATDLVCTATGLADGLNIAYDAEKGACVITGTPTAPVDGDYTVTVTGKTPDSGKEVNTSSDGKITVTEPEAPKSPDWGNGSGKPGETVVIPNDGGPVPDGTTVETDGPGKVTIDENGNVVVDIDKDAKPGDKIVVIVKDKDGNEIDKIEVTVTDPDKQPEADKPNWGDGSVKPGETVVIPNDGGKVPDGAKVTVDGPGKAQIDKDGNLVITADPNAKPGEKITVTVTDKDGNVLDTSTITVAGKAAAKSGAGKLPYTGATVGGLAAAATMLTAAGAFLVSRKRRED</sequence>
<evidence type="ECO:0000313" key="10">
    <source>
        <dbReference type="Proteomes" id="UP001230145"/>
    </source>
</evidence>
<evidence type="ECO:0000313" key="9">
    <source>
        <dbReference type="EMBL" id="MDP9831511.1"/>
    </source>
</evidence>
<feature type="compositionally biased region" description="Polar residues" evidence="5">
    <location>
        <begin position="1937"/>
        <end position="1953"/>
    </location>
</feature>
<feature type="region of interest" description="Disordered" evidence="5">
    <location>
        <begin position="1294"/>
        <end position="1318"/>
    </location>
</feature>
<dbReference type="EMBL" id="JAUSQL010000001">
    <property type="protein sequence ID" value="MDP9831511.1"/>
    <property type="molecule type" value="Genomic_DNA"/>
</dbReference>
<dbReference type="SUPFAM" id="SSF103647">
    <property type="entry name" value="TSP type-3 repeat"/>
    <property type="match status" value="6"/>
</dbReference>
<feature type="region of interest" description="Disordered" evidence="5">
    <location>
        <begin position="1129"/>
        <end position="1184"/>
    </location>
</feature>
<feature type="region of interest" description="Disordered" evidence="5">
    <location>
        <begin position="747"/>
        <end position="776"/>
    </location>
</feature>
<evidence type="ECO:0000256" key="6">
    <source>
        <dbReference type="SAM" id="Phobius"/>
    </source>
</evidence>
<dbReference type="Proteomes" id="UP001230145">
    <property type="component" value="Unassembled WGS sequence"/>
</dbReference>
<name>A0ABT9PG94_9ACTO</name>
<feature type="compositionally biased region" description="Basic and acidic residues" evidence="5">
    <location>
        <begin position="1701"/>
        <end position="1716"/>
    </location>
</feature>
<protein>
    <submittedName>
        <fullName evidence="9">LPXTG-motif cell wall-anchored protein</fullName>
    </submittedName>
</protein>
<feature type="domain" description="Gram-positive cocci surface proteins LPxTG" evidence="8">
    <location>
        <begin position="2145"/>
        <end position="2177"/>
    </location>
</feature>
<organism evidence="9 10">
    <name type="scientific">Trueperella abortisuis</name>
    <dbReference type="NCBI Taxonomy" id="445930"/>
    <lineage>
        <taxon>Bacteria</taxon>
        <taxon>Bacillati</taxon>
        <taxon>Actinomycetota</taxon>
        <taxon>Actinomycetes</taxon>
        <taxon>Actinomycetales</taxon>
        <taxon>Actinomycetaceae</taxon>
        <taxon>Trueperella</taxon>
    </lineage>
</organism>
<dbReference type="InterPro" id="IPR019931">
    <property type="entry name" value="LPXTG_anchor"/>
</dbReference>
<keyword evidence="6" id="KW-1133">Transmembrane helix</keyword>
<feature type="chain" id="PRO_5047374717" evidence="7">
    <location>
        <begin position="22"/>
        <end position="2177"/>
    </location>
</feature>
<dbReference type="Pfam" id="PF18957">
    <property type="entry name" value="RibLong"/>
    <property type="match status" value="5"/>
</dbReference>
<dbReference type="InterPro" id="IPR013783">
    <property type="entry name" value="Ig-like_fold"/>
</dbReference>
<keyword evidence="6" id="KW-0472">Membrane</keyword>
<comment type="caution">
    <text evidence="9">The sequence shown here is derived from an EMBL/GenBank/DDBJ whole genome shotgun (WGS) entry which is preliminary data.</text>
</comment>
<evidence type="ECO:0000256" key="3">
    <source>
        <dbReference type="ARBA" id="ARBA00022729"/>
    </source>
</evidence>
<keyword evidence="6" id="KW-0812">Transmembrane</keyword>
<keyword evidence="4" id="KW-0572">Peptidoglycan-anchor</keyword>
<gene>
    <name evidence="9" type="ORF">J2S45_000190</name>
</gene>
<evidence type="ECO:0000256" key="5">
    <source>
        <dbReference type="SAM" id="MobiDB-lite"/>
    </source>
</evidence>